<reference evidence="2 3" key="1">
    <citation type="submission" date="2019-12" db="EMBL/GenBank/DDBJ databases">
        <title>Spirosoma sp. HMF4905 genome sequencing and assembly.</title>
        <authorList>
            <person name="Kang H."/>
            <person name="Cha I."/>
            <person name="Kim H."/>
            <person name="Joh K."/>
        </authorList>
    </citation>
    <scope>NUCLEOTIDE SEQUENCE [LARGE SCALE GENOMIC DNA]</scope>
    <source>
        <strain evidence="2 3">HMF4905</strain>
    </source>
</reference>
<proteinExistence type="predicted"/>
<protein>
    <submittedName>
        <fullName evidence="2">DUF4062 domain-containing protein</fullName>
    </submittedName>
</protein>
<dbReference type="InterPro" id="IPR025139">
    <property type="entry name" value="DUF4062"/>
</dbReference>
<evidence type="ECO:0000259" key="1">
    <source>
        <dbReference type="Pfam" id="PF13271"/>
    </source>
</evidence>
<keyword evidence="3" id="KW-1185">Reference proteome</keyword>
<dbReference type="Pfam" id="PF13271">
    <property type="entry name" value="DUF4062"/>
    <property type="match status" value="1"/>
</dbReference>
<accession>A0A7K1SM50</accession>
<dbReference type="EMBL" id="WPIN01000019">
    <property type="protein sequence ID" value="MVM34882.1"/>
    <property type="molecule type" value="Genomic_DNA"/>
</dbReference>
<dbReference type="AlphaFoldDB" id="A0A7K1SM50"/>
<dbReference type="Proteomes" id="UP000436006">
    <property type="component" value="Unassembled WGS sequence"/>
</dbReference>
<name>A0A7K1SM50_9BACT</name>
<sequence>MAKPRVFISSTHYDLRHIRYSLDNFIERLGYEAILSEKGDIAYSFDLPLDESCYREIENIDVFVIIIGGRYGSETSKSQGNSEKLFYDRYESITKKEYEAAVKKDIPVYILIETNVYAEYKTFLKNRSNTAINYAHVDSINIFYFLEEILVKPRNNPIHNFDKFDEIENWLREQWAGLFRELLNRKTQQNQIRTLAAEVAELQEVNKTLKTYLEAVLKSIKPESEELIKDEDKRLSDVTKKRNLEENDWIDFCVNVLKLNLDTVINLIVDAKSFDDYIASLPDAHMQIVSRDTLSNAKSARDEFNNARELLKLPKFTKLPTGLNKPIKHGSAR</sequence>
<evidence type="ECO:0000313" key="2">
    <source>
        <dbReference type="EMBL" id="MVM34882.1"/>
    </source>
</evidence>
<dbReference type="RefSeq" id="WP_157589703.1">
    <property type="nucleotide sequence ID" value="NZ_WPIN01000019.1"/>
</dbReference>
<evidence type="ECO:0000313" key="3">
    <source>
        <dbReference type="Proteomes" id="UP000436006"/>
    </source>
</evidence>
<feature type="domain" description="DUF4062" evidence="1">
    <location>
        <begin position="5"/>
        <end position="101"/>
    </location>
</feature>
<gene>
    <name evidence="2" type="ORF">GO755_32940</name>
</gene>
<comment type="caution">
    <text evidence="2">The sequence shown here is derived from an EMBL/GenBank/DDBJ whole genome shotgun (WGS) entry which is preliminary data.</text>
</comment>
<organism evidence="2 3">
    <name type="scientific">Spirosoma arboris</name>
    <dbReference type="NCBI Taxonomy" id="2682092"/>
    <lineage>
        <taxon>Bacteria</taxon>
        <taxon>Pseudomonadati</taxon>
        <taxon>Bacteroidota</taxon>
        <taxon>Cytophagia</taxon>
        <taxon>Cytophagales</taxon>
        <taxon>Cytophagaceae</taxon>
        <taxon>Spirosoma</taxon>
    </lineage>
</organism>